<evidence type="ECO:0000313" key="6">
    <source>
        <dbReference type="Proteomes" id="UP001244011"/>
    </source>
</evidence>
<name>A0AAJ0BZ43_9PEZI</name>
<dbReference type="EMBL" id="MU839010">
    <property type="protein sequence ID" value="KAK1766960.1"/>
    <property type="molecule type" value="Genomic_DNA"/>
</dbReference>
<dbReference type="Gene3D" id="3.10.350.10">
    <property type="entry name" value="LysM domain"/>
    <property type="match status" value="1"/>
</dbReference>
<feature type="domain" description="WSC" evidence="4">
    <location>
        <begin position="287"/>
        <end position="377"/>
    </location>
</feature>
<sequence length="483" mass="50898">MKSLHRNGALRLAVLFQALVPSLVSAQDQADCQPYRWNSSGLKMLQDPADPLPTQGTPIPVTMAQRYSISNDVLFNLNPSLARDCSNVQPGTDYCVRGFIEPVRAFDGQCGPPNNNATCLGTDKQCCNSQTWTCGDSTVDCAPGTCYEGACDGDLIYSTDGTCGQDHGLRSIGGQCGTGPAYCGLFTCQEGDCDIWKEDQQPEGTPWTPDGTCGGAEGYRCSPEWGRCCNVNGICGENPADCYLERGCQSAFGICASNSATDPGSSSIPISSTSPTPTPTPTSPGGPAFVPGCFREPDGTRALADQVADDNMTIEQCLTAAAGRTFAGAEYGRECWMGNSLRGALTQVDDSNCQMLCGGNALQYCGSGNHLVLYSTGGAQPVPPSHPPTVSGFNFVGCMTEPPAGRALDASMLPDDNMTLEMCATHCAAYNYFGVEFGRECYCGNAINQGSVAAPLTDCNMPCPANRFQWCGAGNRLSVYAKP</sequence>
<comment type="caution">
    <text evidence="5">The sequence shown here is derived from an EMBL/GenBank/DDBJ whole genome shotgun (WGS) entry which is preliminary data.</text>
</comment>
<proteinExistence type="predicted"/>
<dbReference type="PROSITE" id="PS51212">
    <property type="entry name" value="WSC"/>
    <property type="match status" value="2"/>
</dbReference>
<feature type="chain" id="PRO_5042619135" evidence="3">
    <location>
        <begin position="27"/>
        <end position="483"/>
    </location>
</feature>
<evidence type="ECO:0000256" key="2">
    <source>
        <dbReference type="SAM" id="MobiDB-lite"/>
    </source>
</evidence>
<dbReference type="InterPro" id="IPR051589">
    <property type="entry name" value="Sialate-O-sulfotransferase"/>
</dbReference>
<organism evidence="5 6">
    <name type="scientific">Phialemonium atrogriseum</name>
    <dbReference type="NCBI Taxonomy" id="1093897"/>
    <lineage>
        <taxon>Eukaryota</taxon>
        <taxon>Fungi</taxon>
        <taxon>Dikarya</taxon>
        <taxon>Ascomycota</taxon>
        <taxon>Pezizomycotina</taxon>
        <taxon>Sordariomycetes</taxon>
        <taxon>Sordariomycetidae</taxon>
        <taxon>Cephalothecales</taxon>
        <taxon>Cephalothecaceae</taxon>
        <taxon>Phialemonium</taxon>
    </lineage>
</organism>
<dbReference type="Pfam" id="PF01822">
    <property type="entry name" value="WSC"/>
    <property type="match status" value="2"/>
</dbReference>
<keyword evidence="3" id="KW-0732">Signal</keyword>
<evidence type="ECO:0000256" key="1">
    <source>
        <dbReference type="ARBA" id="ARBA00022737"/>
    </source>
</evidence>
<gene>
    <name evidence="5" type="ORF">QBC33DRAFT_588363</name>
</gene>
<reference evidence="5" key="1">
    <citation type="submission" date="2023-06" db="EMBL/GenBank/DDBJ databases">
        <title>Genome-scale phylogeny and comparative genomics of the fungal order Sordariales.</title>
        <authorList>
            <consortium name="Lawrence Berkeley National Laboratory"/>
            <person name="Hensen N."/>
            <person name="Bonometti L."/>
            <person name="Westerberg I."/>
            <person name="Brannstrom I.O."/>
            <person name="Guillou S."/>
            <person name="Cros-Aarteil S."/>
            <person name="Calhoun S."/>
            <person name="Haridas S."/>
            <person name="Kuo A."/>
            <person name="Mondo S."/>
            <person name="Pangilinan J."/>
            <person name="Riley R."/>
            <person name="Labutti K."/>
            <person name="Andreopoulos B."/>
            <person name="Lipzen A."/>
            <person name="Chen C."/>
            <person name="Yanf M."/>
            <person name="Daum C."/>
            <person name="Ng V."/>
            <person name="Clum A."/>
            <person name="Steindorff A."/>
            <person name="Ohm R."/>
            <person name="Martin F."/>
            <person name="Silar P."/>
            <person name="Natvig D."/>
            <person name="Lalanne C."/>
            <person name="Gautier V."/>
            <person name="Ament-Velasquez S.L."/>
            <person name="Kruys A."/>
            <person name="Hutchinson M.I."/>
            <person name="Powell A.J."/>
            <person name="Barry K."/>
            <person name="Miller A.N."/>
            <person name="Grigoriev I.V."/>
            <person name="Debuchy R."/>
            <person name="Gladieux P."/>
            <person name="Thoren M.H."/>
            <person name="Johannesson H."/>
        </authorList>
    </citation>
    <scope>NUCLEOTIDE SEQUENCE</scope>
    <source>
        <strain evidence="5">8032-3</strain>
    </source>
</reference>
<evidence type="ECO:0000259" key="4">
    <source>
        <dbReference type="PROSITE" id="PS51212"/>
    </source>
</evidence>
<dbReference type="InterPro" id="IPR002889">
    <property type="entry name" value="WSC_carb-bd"/>
</dbReference>
<feature type="domain" description="WSC" evidence="4">
    <location>
        <begin position="392"/>
        <end position="483"/>
    </location>
</feature>
<dbReference type="InterPro" id="IPR036779">
    <property type="entry name" value="LysM_dom_sf"/>
</dbReference>
<dbReference type="RefSeq" id="XP_060283173.1">
    <property type="nucleotide sequence ID" value="XM_060431544.1"/>
</dbReference>
<dbReference type="PANTHER" id="PTHR45964:SF9">
    <property type="entry name" value="SULFOTRANSFERASE"/>
    <property type="match status" value="1"/>
</dbReference>
<dbReference type="AlphaFoldDB" id="A0AAJ0BZ43"/>
<dbReference type="Proteomes" id="UP001244011">
    <property type="component" value="Unassembled WGS sequence"/>
</dbReference>
<feature type="compositionally biased region" description="Low complexity" evidence="2">
    <location>
        <begin position="265"/>
        <end position="275"/>
    </location>
</feature>
<evidence type="ECO:0000313" key="5">
    <source>
        <dbReference type="EMBL" id="KAK1766960.1"/>
    </source>
</evidence>
<evidence type="ECO:0000256" key="3">
    <source>
        <dbReference type="SAM" id="SignalP"/>
    </source>
</evidence>
<feature type="signal peptide" evidence="3">
    <location>
        <begin position="1"/>
        <end position="26"/>
    </location>
</feature>
<feature type="region of interest" description="Disordered" evidence="2">
    <location>
        <begin position="265"/>
        <end position="287"/>
    </location>
</feature>
<dbReference type="GeneID" id="85314731"/>
<dbReference type="SMART" id="SM00321">
    <property type="entry name" value="WSC"/>
    <property type="match status" value="2"/>
</dbReference>
<accession>A0AAJ0BZ43</accession>
<dbReference type="PANTHER" id="PTHR45964">
    <property type="entry name" value="WSCD FAMILY MEMBER CG9164"/>
    <property type="match status" value="1"/>
</dbReference>
<keyword evidence="1" id="KW-0677">Repeat</keyword>
<keyword evidence="6" id="KW-1185">Reference proteome</keyword>
<protein>
    <submittedName>
        <fullName evidence="5">WSC domain-containing protein</fullName>
    </submittedName>
</protein>